<dbReference type="EMBL" id="KI546159">
    <property type="protein sequence ID" value="EST42489.1"/>
    <property type="molecule type" value="Genomic_DNA"/>
</dbReference>
<dbReference type="Proteomes" id="UP000018208">
    <property type="component" value="Unassembled WGS sequence"/>
</dbReference>
<gene>
    <name evidence="2" type="ORF">SS50377_17795</name>
    <name evidence="3" type="ORF">SS50377_27927</name>
</gene>
<keyword evidence="4" id="KW-1185">Reference proteome</keyword>
<feature type="coiled-coil region" evidence="1">
    <location>
        <begin position="94"/>
        <end position="121"/>
    </location>
</feature>
<accession>V6LP35</accession>
<dbReference type="AlphaFoldDB" id="V6LP35"/>
<evidence type="ECO:0000313" key="3">
    <source>
        <dbReference type="EMBL" id="KAH0569955.1"/>
    </source>
</evidence>
<reference evidence="2 3" key="1">
    <citation type="journal article" date="2014" name="PLoS Genet.">
        <title>The Genome of Spironucleus salmonicida Highlights a Fish Pathogen Adapted to Fluctuating Environments.</title>
        <authorList>
            <person name="Xu F."/>
            <person name="Jerlstrom-Hultqvist J."/>
            <person name="Einarsson E."/>
            <person name="Astvaldsson A."/>
            <person name="Svard S.G."/>
            <person name="Andersson J.O."/>
        </authorList>
    </citation>
    <scope>NUCLEOTIDE SEQUENCE</scope>
    <source>
        <strain evidence="3">ATCC 50377</strain>
    </source>
</reference>
<reference evidence="3" key="2">
    <citation type="submission" date="2020-12" db="EMBL/GenBank/DDBJ databases">
        <title>New Spironucleus salmonicida genome in near-complete chromosomes.</title>
        <authorList>
            <person name="Xu F."/>
            <person name="Kurt Z."/>
            <person name="Jimenez-Gonzalez A."/>
            <person name="Astvaldsson A."/>
            <person name="Andersson J.O."/>
            <person name="Svard S.G."/>
        </authorList>
    </citation>
    <scope>NUCLEOTIDE SEQUENCE</scope>
    <source>
        <strain evidence="3">ATCC 50377</strain>
    </source>
</reference>
<name>V6LP35_9EUKA</name>
<keyword evidence="1" id="KW-0175">Coiled coil</keyword>
<dbReference type="VEuPathDB" id="GiardiaDB:SS50377_27927"/>
<organism evidence="2">
    <name type="scientific">Spironucleus salmonicida</name>
    <dbReference type="NCBI Taxonomy" id="348837"/>
    <lineage>
        <taxon>Eukaryota</taxon>
        <taxon>Metamonada</taxon>
        <taxon>Diplomonadida</taxon>
        <taxon>Hexamitidae</taxon>
        <taxon>Hexamitinae</taxon>
        <taxon>Spironucleus</taxon>
    </lineage>
</organism>
<evidence type="ECO:0000313" key="2">
    <source>
        <dbReference type="EMBL" id="EST42489.1"/>
    </source>
</evidence>
<protein>
    <submittedName>
        <fullName evidence="2">Uncharacterized protein</fullName>
    </submittedName>
</protein>
<evidence type="ECO:0000313" key="4">
    <source>
        <dbReference type="Proteomes" id="UP000018208"/>
    </source>
</evidence>
<proteinExistence type="predicted"/>
<feature type="coiled-coil region" evidence="1">
    <location>
        <begin position="30"/>
        <end position="57"/>
    </location>
</feature>
<sequence length="181" mass="21778">MSQCDCLKRLFDEVREYITYKIAHLDVKQYLNNQGNVEQLQIQVDELMKELDQQYRHVMKQFKLTNMVDDEAHRQYKGFQDKFDFIEEKNISDVQEAVKAVDQTEKILKQIEAHSQSLEDLILKTDVDPKIFQQECKQCLDRLNKCEQTYQERANKVQEYLLSYQHEHQQLEGQILQLFKK</sequence>
<dbReference type="EMBL" id="AUWU02000008">
    <property type="protein sequence ID" value="KAH0569955.1"/>
    <property type="molecule type" value="Genomic_DNA"/>
</dbReference>
<evidence type="ECO:0000256" key="1">
    <source>
        <dbReference type="SAM" id="Coils"/>
    </source>
</evidence>